<keyword evidence="3" id="KW-1185">Reference proteome</keyword>
<evidence type="ECO:0000313" key="3">
    <source>
        <dbReference type="Proteomes" id="UP000518266"/>
    </source>
</evidence>
<proteinExistence type="predicted"/>
<reference evidence="2 3" key="1">
    <citation type="submission" date="2020-03" db="EMBL/GenBank/DDBJ databases">
        <title>Dissostichus mawsoni Genome sequencing and assembly.</title>
        <authorList>
            <person name="Park H."/>
        </authorList>
    </citation>
    <scope>NUCLEOTIDE SEQUENCE [LARGE SCALE GENOMIC DNA]</scope>
    <source>
        <strain evidence="2">DM0001</strain>
        <tissue evidence="2">Muscle</tissue>
    </source>
</reference>
<feature type="compositionally biased region" description="Pro residues" evidence="1">
    <location>
        <begin position="1"/>
        <end position="20"/>
    </location>
</feature>
<evidence type="ECO:0000256" key="1">
    <source>
        <dbReference type="SAM" id="MobiDB-lite"/>
    </source>
</evidence>
<feature type="non-terminal residue" evidence="2">
    <location>
        <position position="1"/>
    </location>
</feature>
<accession>A0A7J5Z5R5</accession>
<comment type="caution">
    <text evidence="2">The sequence shown here is derived from an EMBL/GenBank/DDBJ whole genome shotgun (WGS) entry which is preliminary data.</text>
</comment>
<sequence length="99" mass="10704">PPPPPPADPDPDPVPVPAPAPASVKFEGLTKTNKMKVKWSDLGLAFFIVLSLMKGGSQCRVRDDVSSLPRALQLEHPIPSLKEALEKVRGVVCHAQNYN</sequence>
<feature type="region of interest" description="Disordered" evidence="1">
    <location>
        <begin position="1"/>
        <end position="22"/>
    </location>
</feature>
<gene>
    <name evidence="2" type="ORF">F7725_017673</name>
</gene>
<dbReference type="AlphaFoldDB" id="A0A7J5Z5R5"/>
<dbReference type="EMBL" id="JAAKFY010000006">
    <property type="protein sequence ID" value="KAF3856950.1"/>
    <property type="molecule type" value="Genomic_DNA"/>
</dbReference>
<organism evidence="2 3">
    <name type="scientific">Dissostichus mawsoni</name>
    <name type="common">Antarctic cod</name>
    <dbReference type="NCBI Taxonomy" id="36200"/>
    <lineage>
        <taxon>Eukaryota</taxon>
        <taxon>Metazoa</taxon>
        <taxon>Chordata</taxon>
        <taxon>Craniata</taxon>
        <taxon>Vertebrata</taxon>
        <taxon>Euteleostomi</taxon>
        <taxon>Actinopterygii</taxon>
        <taxon>Neopterygii</taxon>
        <taxon>Teleostei</taxon>
        <taxon>Neoteleostei</taxon>
        <taxon>Acanthomorphata</taxon>
        <taxon>Eupercaria</taxon>
        <taxon>Perciformes</taxon>
        <taxon>Notothenioidei</taxon>
        <taxon>Nototheniidae</taxon>
        <taxon>Dissostichus</taxon>
    </lineage>
</organism>
<name>A0A7J5Z5R5_DISMA</name>
<dbReference type="Proteomes" id="UP000518266">
    <property type="component" value="Unassembled WGS sequence"/>
</dbReference>
<evidence type="ECO:0000313" key="2">
    <source>
        <dbReference type="EMBL" id="KAF3856950.1"/>
    </source>
</evidence>
<protein>
    <submittedName>
        <fullName evidence="2">Uncharacterized protein</fullName>
    </submittedName>
</protein>